<reference evidence="11" key="1">
    <citation type="submission" date="2021-10" db="EMBL/GenBank/DDBJ databases">
        <title>Anaerobic single-cell dispensing facilitates the cultivation of human gut bacteria.</title>
        <authorList>
            <person name="Afrizal A."/>
        </authorList>
    </citation>
    <scope>NUCLEOTIDE SEQUENCE</scope>
    <source>
        <strain evidence="11">CLA-AA-H233</strain>
    </source>
</reference>
<keyword evidence="6 9" id="KW-1133">Transmembrane helix</keyword>
<dbReference type="PANTHER" id="PTHR35011">
    <property type="entry name" value="2,3-DIKETO-L-GULONATE TRAP TRANSPORTER SMALL PERMEASE PROTEIN YIAM"/>
    <property type="match status" value="1"/>
</dbReference>
<evidence type="ECO:0000313" key="11">
    <source>
        <dbReference type="EMBL" id="MCC2199100.1"/>
    </source>
</evidence>
<name>A0ABS8F789_9FIRM</name>
<comment type="caution">
    <text evidence="11">The sequence shown here is derived from an EMBL/GenBank/DDBJ whole genome shotgun (WGS) entry which is preliminary data.</text>
</comment>
<organism evidence="11 12">
    <name type="scientific">Faecalibacterium butyricigenerans</name>
    <dbReference type="NCBI Taxonomy" id="1851427"/>
    <lineage>
        <taxon>Bacteria</taxon>
        <taxon>Bacillati</taxon>
        <taxon>Bacillota</taxon>
        <taxon>Clostridia</taxon>
        <taxon>Eubacteriales</taxon>
        <taxon>Oscillospiraceae</taxon>
        <taxon>Faecalibacterium</taxon>
    </lineage>
</organism>
<evidence type="ECO:0000256" key="9">
    <source>
        <dbReference type="SAM" id="Phobius"/>
    </source>
</evidence>
<dbReference type="Proteomes" id="UP001430637">
    <property type="component" value="Unassembled WGS sequence"/>
</dbReference>
<feature type="transmembrane region" description="Helical" evidence="9">
    <location>
        <begin position="51"/>
        <end position="70"/>
    </location>
</feature>
<proteinExistence type="inferred from homology"/>
<dbReference type="EMBL" id="JAJEQL010000008">
    <property type="protein sequence ID" value="MCC2199100.1"/>
    <property type="molecule type" value="Genomic_DNA"/>
</dbReference>
<evidence type="ECO:0000256" key="6">
    <source>
        <dbReference type="ARBA" id="ARBA00022989"/>
    </source>
</evidence>
<keyword evidence="2" id="KW-0813">Transport</keyword>
<accession>A0ABS8F789</accession>
<keyword evidence="3" id="KW-1003">Cell membrane</keyword>
<evidence type="ECO:0000256" key="8">
    <source>
        <dbReference type="ARBA" id="ARBA00038436"/>
    </source>
</evidence>
<evidence type="ECO:0000256" key="4">
    <source>
        <dbReference type="ARBA" id="ARBA00022519"/>
    </source>
</evidence>
<gene>
    <name evidence="11" type="ORF">LKD23_04910</name>
</gene>
<keyword evidence="5 9" id="KW-0812">Transmembrane</keyword>
<feature type="transmembrane region" description="Helical" evidence="9">
    <location>
        <begin position="90"/>
        <end position="111"/>
    </location>
</feature>
<dbReference type="InterPro" id="IPR007387">
    <property type="entry name" value="TRAP_DctQ"/>
</dbReference>
<sequence length="192" mass="22164">MKNGKFDLKTFLNNIELYLATLCFIVLTVMLTLQVFSRFILHHSWTWMEEFATIMFVWMIYLAISAAVTYRKHLRIDFLLDMMPFKVKKVMLIISNVIFALFNVYISVIMFNVIKLLGASKTTMLKIPQQLVYIVIPISLLLTVIRLIQDTIKLAKESEENLGASKPSMDLDACEREWNAKKAAMNEKGGTK</sequence>
<evidence type="ECO:0000313" key="12">
    <source>
        <dbReference type="Proteomes" id="UP001430637"/>
    </source>
</evidence>
<dbReference type="PANTHER" id="PTHR35011:SF11">
    <property type="entry name" value="TRAP TRANSPORTER SMALL PERMEASE PROTEIN"/>
    <property type="match status" value="1"/>
</dbReference>
<dbReference type="RefSeq" id="WP_227620680.1">
    <property type="nucleotide sequence ID" value="NZ_JAJEQL010000008.1"/>
</dbReference>
<protein>
    <submittedName>
        <fullName evidence="11">TRAP transporter small permease</fullName>
    </submittedName>
</protein>
<evidence type="ECO:0000256" key="7">
    <source>
        <dbReference type="ARBA" id="ARBA00023136"/>
    </source>
</evidence>
<evidence type="ECO:0000259" key="10">
    <source>
        <dbReference type="Pfam" id="PF04290"/>
    </source>
</evidence>
<keyword evidence="7 9" id="KW-0472">Membrane</keyword>
<dbReference type="Pfam" id="PF04290">
    <property type="entry name" value="DctQ"/>
    <property type="match status" value="1"/>
</dbReference>
<keyword evidence="12" id="KW-1185">Reference proteome</keyword>
<evidence type="ECO:0000256" key="3">
    <source>
        <dbReference type="ARBA" id="ARBA00022475"/>
    </source>
</evidence>
<keyword evidence="4" id="KW-0997">Cell inner membrane</keyword>
<evidence type="ECO:0000256" key="1">
    <source>
        <dbReference type="ARBA" id="ARBA00004429"/>
    </source>
</evidence>
<feature type="transmembrane region" description="Helical" evidence="9">
    <location>
        <begin position="131"/>
        <end position="148"/>
    </location>
</feature>
<feature type="transmembrane region" description="Helical" evidence="9">
    <location>
        <begin position="12"/>
        <end position="31"/>
    </location>
</feature>
<comment type="similarity">
    <text evidence="8">Belongs to the TRAP transporter small permease family.</text>
</comment>
<evidence type="ECO:0000256" key="2">
    <source>
        <dbReference type="ARBA" id="ARBA00022448"/>
    </source>
</evidence>
<evidence type="ECO:0000256" key="5">
    <source>
        <dbReference type="ARBA" id="ARBA00022692"/>
    </source>
</evidence>
<dbReference type="InterPro" id="IPR055348">
    <property type="entry name" value="DctQ"/>
</dbReference>
<comment type="subcellular location">
    <subcellularLocation>
        <location evidence="1">Cell inner membrane</location>
        <topology evidence="1">Multi-pass membrane protein</topology>
    </subcellularLocation>
</comment>
<feature type="domain" description="Tripartite ATP-independent periplasmic transporters DctQ component" evidence="10">
    <location>
        <begin position="27"/>
        <end position="156"/>
    </location>
</feature>